<evidence type="ECO:0000256" key="2">
    <source>
        <dbReference type="SAM" id="Phobius"/>
    </source>
</evidence>
<dbReference type="EMBL" id="CAJNOC010005622">
    <property type="protein sequence ID" value="CAF1057351.1"/>
    <property type="molecule type" value="Genomic_DNA"/>
</dbReference>
<feature type="region of interest" description="Disordered" evidence="1">
    <location>
        <begin position="13"/>
        <end position="48"/>
    </location>
</feature>
<keyword evidence="2" id="KW-0812">Transmembrane</keyword>
<feature type="transmembrane region" description="Helical" evidence="2">
    <location>
        <begin position="69"/>
        <end position="93"/>
    </location>
</feature>
<evidence type="ECO:0000256" key="1">
    <source>
        <dbReference type="SAM" id="MobiDB-lite"/>
    </source>
</evidence>
<accession>A0A814KXN2</accession>
<reference evidence="3" key="1">
    <citation type="submission" date="2021-02" db="EMBL/GenBank/DDBJ databases">
        <authorList>
            <person name="Nowell W R."/>
        </authorList>
    </citation>
    <scope>NUCLEOTIDE SEQUENCE</scope>
    <source>
        <strain evidence="3">Ploen Becks lab</strain>
    </source>
</reference>
<sequence length="262" mass="30492">MIAALLASQLSKKRRLQKRSTSLKEQKSGISDKKKPSSNNKNSIESRFKMRMGHEKIDKMELLKRYMTLMKISMISFILSTALHIGLVTGYYYTYLWLHPDDPGKKKFYSETTVQKGINIGGKIIGGGGVQTNHHKSYLMHLVREHYTGLSKIFLLQFGALYLLILSMFKFFPERAKLKEDTKKAFEWDAQEMENKSFEIYQDKTKKGIRKRVILKKQKAHTESDEYEDFDDLVDELKEENNSIVSSDNTRNSHTFESKKDI</sequence>
<feature type="transmembrane region" description="Helical" evidence="2">
    <location>
        <begin position="149"/>
        <end position="169"/>
    </location>
</feature>
<keyword evidence="4" id="KW-1185">Reference proteome</keyword>
<comment type="caution">
    <text evidence="3">The sequence shown here is derived from an EMBL/GenBank/DDBJ whole genome shotgun (WGS) entry which is preliminary data.</text>
</comment>
<evidence type="ECO:0000313" key="4">
    <source>
        <dbReference type="Proteomes" id="UP000663879"/>
    </source>
</evidence>
<keyword evidence="2" id="KW-1133">Transmembrane helix</keyword>
<dbReference type="OrthoDB" id="10532882at2759"/>
<gene>
    <name evidence="3" type="ORF">OXX778_LOCUS19117</name>
</gene>
<dbReference type="Proteomes" id="UP000663879">
    <property type="component" value="Unassembled WGS sequence"/>
</dbReference>
<keyword evidence="2" id="KW-0472">Membrane</keyword>
<organism evidence="3 4">
    <name type="scientific">Brachionus calyciflorus</name>
    <dbReference type="NCBI Taxonomy" id="104777"/>
    <lineage>
        <taxon>Eukaryota</taxon>
        <taxon>Metazoa</taxon>
        <taxon>Spiralia</taxon>
        <taxon>Gnathifera</taxon>
        <taxon>Rotifera</taxon>
        <taxon>Eurotatoria</taxon>
        <taxon>Monogononta</taxon>
        <taxon>Pseudotrocha</taxon>
        <taxon>Ploima</taxon>
        <taxon>Brachionidae</taxon>
        <taxon>Brachionus</taxon>
    </lineage>
</organism>
<dbReference type="AlphaFoldDB" id="A0A814KXN2"/>
<name>A0A814KXN2_9BILA</name>
<protein>
    <submittedName>
        <fullName evidence="3">Uncharacterized protein</fullName>
    </submittedName>
</protein>
<proteinExistence type="predicted"/>
<feature type="compositionally biased region" description="Basic and acidic residues" evidence="1">
    <location>
        <begin position="22"/>
        <end position="35"/>
    </location>
</feature>
<evidence type="ECO:0000313" key="3">
    <source>
        <dbReference type="EMBL" id="CAF1057351.1"/>
    </source>
</evidence>